<reference evidence="2" key="1">
    <citation type="submission" date="2020-02" db="EMBL/GenBank/DDBJ databases">
        <authorList>
            <person name="Meier V. D."/>
        </authorList>
    </citation>
    <scope>NUCLEOTIDE SEQUENCE</scope>
    <source>
        <strain evidence="2">AVDCRST_MAG53</strain>
    </source>
</reference>
<organism evidence="2">
    <name type="scientific">uncultured Solirubrobacteraceae bacterium</name>
    <dbReference type="NCBI Taxonomy" id="1162706"/>
    <lineage>
        <taxon>Bacteria</taxon>
        <taxon>Bacillati</taxon>
        <taxon>Actinomycetota</taxon>
        <taxon>Thermoleophilia</taxon>
        <taxon>Solirubrobacterales</taxon>
        <taxon>Solirubrobacteraceae</taxon>
        <taxon>environmental samples</taxon>
    </lineage>
</organism>
<feature type="non-terminal residue" evidence="2">
    <location>
        <position position="377"/>
    </location>
</feature>
<feature type="compositionally biased region" description="Low complexity" evidence="1">
    <location>
        <begin position="57"/>
        <end position="73"/>
    </location>
</feature>
<accession>A0A6J4RZH5</accession>
<proteinExistence type="predicted"/>
<dbReference type="AlphaFoldDB" id="A0A6J4RZH5"/>
<feature type="compositionally biased region" description="Basic residues" evidence="1">
    <location>
        <begin position="149"/>
        <end position="158"/>
    </location>
</feature>
<evidence type="ECO:0000313" key="2">
    <source>
        <dbReference type="EMBL" id="CAA9485617.1"/>
    </source>
</evidence>
<dbReference type="EMBL" id="CADCVR010000032">
    <property type="protein sequence ID" value="CAA9485617.1"/>
    <property type="molecule type" value="Genomic_DNA"/>
</dbReference>
<feature type="compositionally biased region" description="Basic residues" evidence="1">
    <location>
        <begin position="297"/>
        <end position="316"/>
    </location>
</feature>
<protein>
    <submittedName>
        <fullName evidence="2">Uncharacterized protein</fullName>
    </submittedName>
</protein>
<feature type="region of interest" description="Disordered" evidence="1">
    <location>
        <begin position="23"/>
        <end position="245"/>
    </location>
</feature>
<feature type="region of interest" description="Disordered" evidence="1">
    <location>
        <begin position="273"/>
        <end position="377"/>
    </location>
</feature>
<feature type="compositionally biased region" description="Low complexity" evidence="1">
    <location>
        <begin position="181"/>
        <end position="192"/>
    </location>
</feature>
<feature type="compositionally biased region" description="Basic and acidic residues" evidence="1">
    <location>
        <begin position="98"/>
        <end position="113"/>
    </location>
</feature>
<sequence length="377" mass="40554">ERPPRAGRLLPPAVELRLPAAPAPHLAFGGGAQDLVRRGVSRRRGHRGATSVRRGQRAGAARLARGARSAATGRLRRLGGRGLPGRHRSAPGLPPRPDGVDVHPDGPAADREAGPLSPGLRLHGRPGVVRVRSAHDARQPGSAAGRERPRLHRRAHDSRRREGPRRLSGPPLPVRSRARALRGGAHAAPRSQSSRRRLRRGHRRAHRPRHRRGAGRAAARLGHPDGRPRLQGLARGPAPGPEPALPRYAALRAAPGDHGRLRRRTDALRAQRGHTFDQPHQDPGVPRGRPPGDLHARRGRRGRLPRGRRLRRRRRGVRDGLRQGASGPPGRPGDPGGTAAEAPPLGHDRRPDAGAQGRGARHRGRGRRGGRGDGAVV</sequence>
<evidence type="ECO:0000256" key="1">
    <source>
        <dbReference type="SAM" id="MobiDB-lite"/>
    </source>
</evidence>
<feature type="compositionally biased region" description="Basic residues" evidence="1">
    <location>
        <begin position="359"/>
        <end position="369"/>
    </location>
</feature>
<name>A0A6J4RZH5_9ACTN</name>
<feature type="non-terminal residue" evidence="2">
    <location>
        <position position="1"/>
    </location>
</feature>
<feature type="compositionally biased region" description="Basic residues" evidence="1">
    <location>
        <begin position="193"/>
        <end position="214"/>
    </location>
</feature>
<feature type="compositionally biased region" description="Basic residues" evidence="1">
    <location>
        <begin position="74"/>
        <end position="89"/>
    </location>
</feature>
<gene>
    <name evidence="2" type="ORF">AVDCRST_MAG53-976</name>
</gene>